<protein>
    <recommendedName>
        <fullName evidence="10">Nephrin</fullName>
    </recommendedName>
</protein>
<gene>
    <name evidence="8" type="ORF">OTU49_005837</name>
</gene>
<feature type="non-terminal residue" evidence="8">
    <location>
        <position position="1192"/>
    </location>
</feature>
<feature type="region of interest" description="Disordered" evidence="4">
    <location>
        <begin position="902"/>
        <end position="1046"/>
    </location>
</feature>
<evidence type="ECO:0000256" key="5">
    <source>
        <dbReference type="SAM" id="SignalP"/>
    </source>
</evidence>
<feature type="domain" description="Fibronectin type-III" evidence="7">
    <location>
        <begin position="580"/>
        <end position="673"/>
    </location>
</feature>
<feature type="region of interest" description="Disordered" evidence="4">
    <location>
        <begin position="685"/>
        <end position="704"/>
    </location>
</feature>
<dbReference type="EMBL" id="JARKIK010000050">
    <property type="protein sequence ID" value="KAK8734486.1"/>
    <property type="molecule type" value="Genomic_DNA"/>
</dbReference>
<dbReference type="SMART" id="SM00408">
    <property type="entry name" value="IGc2"/>
    <property type="match status" value="4"/>
</dbReference>
<evidence type="ECO:0000256" key="4">
    <source>
        <dbReference type="SAM" id="MobiDB-lite"/>
    </source>
</evidence>
<keyword evidence="3" id="KW-1015">Disulfide bond</keyword>
<reference evidence="8 9" key="1">
    <citation type="journal article" date="2024" name="BMC Genomics">
        <title>Genome assembly of redclaw crayfish (Cherax quadricarinatus) provides insights into its immune adaptation and hypoxia tolerance.</title>
        <authorList>
            <person name="Liu Z."/>
            <person name="Zheng J."/>
            <person name="Li H."/>
            <person name="Fang K."/>
            <person name="Wang S."/>
            <person name="He J."/>
            <person name="Zhou D."/>
            <person name="Weng S."/>
            <person name="Chi M."/>
            <person name="Gu Z."/>
            <person name="He J."/>
            <person name="Li F."/>
            <person name="Wang M."/>
        </authorList>
    </citation>
    <scope>NUCLEOTIDE SEQUENCE [LARGE SCALE GENOMIC DNA]</scope>
    <source>
        <strain evidence="8">ZL_2023a</strain>
    </source>
</reference>
<evidence type="ECO:0000259" key="6">
    <source>
        <dbReference type="PROSITE" id="PS50835"/>
    </source>
</evidence>
<feature type="compositionally biased region" description="Polar residues" evidence="4">
    <location>
        <begin position="1035"/>
        <end position="1046"/>
    </location>
</feature>
<feature type="compositionally biased region" description="Polar residues" evidence="4">
    <location>
        <begin position="904"/>
        <end position="940"/>
    </location>
</feature>
<sequence length="1192" mass="128093">MLLDAFLDLFLCLLVLCGPTHVLAAEEAPLVAVYAVRGQTTYLPCNLTTAPEDPVILVLWYKNGTKTPVFSVDSRSRGHQQDGTGNPRAAADGFGGRASFQKQRGWSWTLVVREVEFSDQGEYRCRLDFQSSPTHNARVLLHVVDLPRQLHIYSPGGAVVDGVASVQVDRPLTLSCRATGGEPLPNVTWWSGSTLLDSEVERLEGLPSLSTPTATPTVTPTVTPATLYVTNTLHLTALTRAHLAHNLTCMAANTPALPPLSASVYLRETDSELKVEMRTPTGKLSGGRQYDIRCEATGVRPPPVLTWWLRGQQLTQNINVNLGMDSTVSLLRLLATAGDDGGLLECRSTAPTLPHLSASDSVRLTVHYVPEASISIEGGGSQGRLGSKVVGLGGVGGVGGLRAGDSATLTCAARANPPAYNFTFLFNGRPLHRANIVESKPTLTLLQLDYRDAGLYTCLASNSEGDGQSNAVALHIDYAPVCEWEGAKEVLATVGEKVEMTCRVRASPPQLSYTWESVIFTPNMEQVRSPLHHQDTGLTSVGWAVADNSSSGAQRAECQPSNDVGPADRPCVFTILLVDEPSELIGCHYHDVTTDSAGVTCSPGVTSGQLKQTYHIEVREGSTVVAAYNNTEPRFNITSLAPGRDYVLSMFASHAKGGGQRTTLLMKTHTPKAEQVAPERVSVNLNTHGEEPAPPTETPRNSGGTPVSVVVSGVVVGVVVGVAVVVAGVVTCRARRGHASSPGKTHQYHNASRDSLLELPQGAMYQSCSSHPSCELLTTFSPGPVVVTQVTSGRSSKRSSPLFRKSSTRSAPGGNSPRGMRPRSASCRGGPVHVVEVEADDITTPRVEIQSPSRFSRLSLRGDTFKYRDSPSPLSLQCEVLQQPEPQVELHLVPQSEALEPQLQPASQVHLSPQSFSAPQMHPSHQQHLSPQSYDSTTPQHLHPQVHTVTHPHSIPQITLTSQVHTVTTPKTASHPDPASQSLAGDHGHTSPQRHSSTLTRKYSAASLRSNSPGRSSPVRHTGTPPHSPGILHTSARSGNASHPHTATLHKTTLSHTDTYPHTSTYQLTVIPPHTAPHLHTSMLPHATAHSHMTTHPLTTTQQHTTHPFTGTLSRLASQVHSPAAEEYSQHFPPHSNPHLHQPLEEVPQGDHPLEPPSHHQTQQPSQLSPHPHMEAPTTHCNSPESASIKLY</sequence>
<comment type="subcellular location">
    <subcellularLocation>
        <location evidence="1">Membrane</location>
        <topology evidence="1">Single-pass membrane protein</topology>
    </subcellularLocation>
</comment>
<dbReference type="InterPro" id="IPR013783">
    <property type="entry name" value="Ig-like_fold"/>
</dbReference>
<feature type="region of interest" description="Disordered" evidence="4">
    <location>
        <begin position="789"/>
        <end position="828"/>
    </location>
</feature>
<dbReference type="Proteomes" id="UP001445076">
    <property type="component" value="Unassembled WGS sequence"/>
</dbReference>
<feature type="compositionally biased region" description="Polar residues" evidence="4">
    <location>
        <begin position="956"/>
        <end position="972"/>
    </location>
</feature>
<keyword evidence="9" id="KW-1185">Reference proteome</keyword>
<dbReference type="InterPro" id="IPR003599">
    <property type="entry name" value="Ig_sub"/>
</dbReference>
<feature type="signal peptide" evidence="5">
    <location>
        <begin position="1"/>
        <end position="24"/>
    </location>
</feature>
<keyword evidence="5" id="KW-0732">Signal</keyword>
<evidence type="ECO:0000256" key="2">
    <source>
        <dbReference type="ARBA" id="ARBA00023136"/>
    </source>
</evidence>
<dbReference type="Gene3D" id="2.60.40.10">
    <property type="entry name" value="Immunoglobulins"/>
    <property type="match status" value="5"/>
</dbReference>
<dbReference type="InterPro" id="IPR036179">
    <property type="entry name" value="Ig-like_dom_sf"/>
</dbReference>
<dbReference type="InterPro" id="IPR003961">
    <property type="entry name" value="FN3_dom"/>
</dbReference>
<evidence type="ECO:0000313" key="8">
    <source>
        <dbReference type="EMBL" id="KAK8734486.1"/>
    </source>
</evidence>
<dbReference type="Pfam" id="PF08205">
    <property type="entry name" value="C2-set_2"/>
    <property type="match status" value="1"/>
</dbReference>
<dbReference type="CDD" id="cd00063">
    <property type="entry name" value="FN3"/>
    <property type="match status" value="1"/>
</dbReference>
<dbReference type="PANTHER" id="PTHR23278:SF19">
    <property type="entry name" value="OBSCURIN"/>
    <property type="match status" value="1"/>
</dbReference>
<dbReference type="PANTHER" id="PTHR23278">
    <property type="entry name" value="SIDESTEP PROTEIN"/>
    <property type="match status" value="1"/>
</dbReference>
<dbReference type="SUPFAM" id="SSF48726">
    <property type="entry name" value="Immunoglobulin"/>
    <property type="match status" value="4"/>
</dbReference>
<dbReference type="Pfam" id="PF13927">
    <property type="entry name" value="Ig_3"/>
    <property type="match status" value="1"/>
</dbReference>
<organism evidence="8 9">
    <name type="scientific">Cherax quadricarinatus</name>
    <name type="common">Australian red claw crayfish</name>
    <dbReference type="NCBI Taxonomy" id="27406"/>
    <lineage>
        <taxon>Eukaryota</taxon>
        <taxon>Metazoa</taxon>
        <taxon>Ecdysozoa</taxon>
        <taxon>Arthropoda</taxon>
        <taxon>Crustacea</taxon>
        <taxon>Multicrustacea</taxon>
        <taxon>Malacostraca</taxon>
        <taxon>Eumalacostraca</taxon>
        <taxon>Eucarida</taxon>
        <taxon>Decapoda</taxon>
        <taxon>Pleocyemata</taxon>
        <taxon>Astacidea</taxon>
        <taxon>Parastacoidea</taxon>
        <taxon>Parastacidae</taxon>
        <taxon>Cherax</taxon>
    </lineage>
</organism>
<feature type="compositionally biased region" description="Low complexity" evidence="4">
    <location>
        <begin position="1159"/>
        <end position="1171"/>
    </location>
</feature>
<comment type="caution">
    <text evidence="8">The sequence shown here is derived from an EMBL/GenBank/DDBJ whole genome shotgun (WGS) entry which is preliminary data.</text>
</comment>
<dbReference type="InterPro" id="IPR007110">
    <property type="entry name" value="Ig-like_dom"/>
</dbReference>
<dbReference type="AlphaFoldDB" id="A0AAW0WQH9"/>
<evidence type="ECO:0000256" key="3">
    <source>
        <dbReference type="ARBA" id="ARBA00023157"/>
    </source>
</evidence>
<evidence type="ECO:0000259" key="7">
    <source>
        <dbReference type="PROSITE" id="PS50853"/>
    </source>
</evidence>
<feature type="domain" description="Ig-like" evidence="6">
    <location>
        <begin position="258"/>
        <end position="365"/>
    </location>
</feature>
<dbReference type="PROSITE" id="PS50853">
    <property type="entry name" value="FN3"/>
    <property type="match status" value="1"/>
</dbReference>
<evidence type="ECO:0000313" key="9">
    <source>
        <dbReference type="Proteomes" id="UP001445076"/>
    </source>
</evidence>
<feature type="region of interest" description="Disordered" evidence="4">
    <location>
        <begin position="71"/>
        <end position="93"/>
    </location>
</feature>
<feature type="compositionally biased region" description="Polar residues" evidence="4">
    <location>
        <begin position="990"/>
        <end position="1015"/>
    </location>
</feature>
<evidence type="ECO:0008006" key="10">
    <source>
        <dbReference type="Google" id="ProtNLM"/>
    </source>
</evidence>
<dbReference type="InterPro" id="IPR013162">
    <property type="entry name" value="CD80_C2-set"/>
</dbReference>
<evidence type="ECO:0000256" key="1">
    <source>
        <dbReference type="ARBA" id="ARBA00004167"/>
    </source>
</evidence>
<dbReference type="SUPFAM" id="SSF49265">
    <property type="entry name" value="Fibronectin type III"/>
    <property type="match status" value="1"/>
</dbReference>
<dbReference type="PROSITE" id="PS50835">
    <property type="entry name" value="IG_LIKE"/>
    <property type="match status" value="5"/>
</dbReference>
<dbReference type="GO" id="GO:0016020">
    <property type="term" value="C:membrane"/>
    <property type="evidence" value="ECO:0007669"/>
    <property type="project" value="UniProtKB-SubCell"/>
</dbReference>
<dbReference type="SMART" id="SM00409">
    <property type="entry name" value="IG"/>
    <property type="match status" value="5"/>
</dbReference>
<dbReference type="InterPro" id="IPR036116">
    <property type="entry name" value="FN3_sf"/>
</dbReference>
<feature type="domain" description="Ig-like" evidence="6">
    <location>
        <begin position="155"/>
        <end position="253"/>
    </location>
</feature>
<feature type="domain" description="Ig-like" evidence="6">
    <location>
        <begin position="480"/>
        <end position="515"/>
    </location>
</feature>
<accession>A0AAW0WQH9</accession>
<keyword evidence="2" id="KW-0472">Membrane</keyword>
<feature type="region of interest" description="Disordered" evidence="4">
    <location>
        <begin position="1117"/>
        <end position="1192"/>
    </location>
</feature>
<feature type="domain" description="Ig-like" evidence="6">
    <location>
        <begin position="19"/>
        <end position="140"/>
    </location>
</feature>
<feature type="domain" description="Ig-like" evidence="6">
    <location>
        <begin position="370"/>
        <end position="473"/>
    </location>
</feature>
<dbReference type="InterPro" id="IPR003598">
    <property type="entry name" value="Ig_sub2"/>
</dbReference>
<proteinExistence type="predicted"/>
<name>A0AAW0WQH9_CHEQU</name>
<feature type="chain" id="PRO_5043934478" description="Nephrin" evidence="5">
    <location>
        <begin position="25"/>
        <end position="1192"/>
    </location>
</feature>
<dbReference type="CDD" id="cd00096">
    <property type="entry name" value="Ig"/>
    <property type="match status" value="2"/>
</dbReference>